<dbReference type="EMBL" id="AP004317">
    <property type="protein sequence ID" value="BAD68887.1"/>
    <property type="molecule type" value="Genomic_DNA"/>
</dbReference>
<proteinExistence type="predicted"/>
<accession>Q5VPI1</accession>
<reference evidence="4" key="2">
    <citation type="journal article" date="2005" name="Nature">
        <title>The map-based sequence of the rice genome.</title>
        <authorList>
            <consortium name="International rice genome sequencing project (IRGSP)"/>
            <person name="Matsumoto T."/>
            <person name="Wu J."/>
            <person name="Kanamori H."/>
            <person name="Katayose Y."/>
            <person name="Fujisawa M."/>
            <person name="Namiki N."/>
            <person name="Mizuno H."/>
            <person name="Yamamoto K."/>
            <person name="Antonio B.A."/>
            <person name="Baba T."/>
            <person name="Sakata K."/>
            <person name="Nagamura Y."/>
            <person name="Aoki H."/>
            <person name="Arikawa K."/>
            <person name="Arita K."/>
            <person name="Bito T."/>
            <person name="Chiden Y."/>
            <person name="Fujitsuka N."/>
            <person name="Fukunaka R."/>
            <person name="Hamada M."/>
            <person name="Harada C."/>
            <person name="Hayashi A."/>
            <person name="Hijishita S."/>
            <person name="Honda M."/>
            <person name="Hosokawa S."/>
            <person name="Ichikawa Y."/>
            <person name="Idonuma A."/>
            <person name="Iijima M."/>
            <person name="Ikeda M."/>
            <person name="Ikeno M."/>
            <person name="Ito K."/>
            <person name="Ito S."/>
            <person name="Ito T."/>
            <person name="Ito Y."/>
            <person name="Ito Y."/>
            <person name="Iwabuchi A."/>
            <person name="Kamiya K."/>
            <person name="Karasawa W."/>
            <person name="Kurita K."/>
            <person name="Katagiri S."/>
            <person name="Kikuta A."/>
            <person name="Kobayashi H."/>
            <person name="Kobayashi N."/>
            <person name="Machita K."/>
            <person name="Maehara T."/>
            <person name="Masukawa M."/>
            <person name="Mizubayashi T."/>
            <person name="Mukai Y."/>
            <person name="Nagasaki H."/>
            <person name="Nagata Y."/>
            <person name="Naito S."/>
            <person name="Nakashima M."/>
            <person name="Nakama Y."/>
            <person name="Nakamichi Y."/>
            <person name="Nakamura M."/>
            <person name="Meguro A."/>
            <person name="Negishi M."/>
            <person name="Ohta I."/>
            <person name="Ohta T."/>
            <person name="Okamoto M."/>
            <person name="Ono N."/>
            <person name="Saji S."/>
            <person name="Sakaguchi M."/>
            <person name="Sakai K."/>
            <person name="Shibata M."/>
            <person name="Shimokawa T."/>
            <person name="Song J."/>
            <person name="Takazaki Y."/>
            <person name="Terasawa K."/>
            <person name="Tsugane M."/>
            <person name="Tsuji K."/>
            <person name="Ueda S."/>
            <person name="Waki K."/>
            <person name="Yamagata H."/>
            <person name="Yamamoto M."/>
            <person name="Yamamoto S."/>
            <person name="Yamane H."/>
            <person name="Yoshiki S."/>
            <person name="Yoshihara R."/>
            <person name="Yukawa K."/>
            <person name="Zhong H."/>
            <person name="Yano M."/>
            <person name="Yuan Q."/>
            <person name="Ouyang S."/>
            <person name="Liu J."/>
            <person name="Jones K.M."/>
            <person name="Gansberger K."/>
            <person name="Moffat K."/>
            <person name="Hill J."/>
            <person name="Bera J."/>
            <person name="Fadrosh D."/>
            <person name="Jin S."/>
            <person name="Johri S."/>
            <person name="Kim M."/>
            <person name="Overton L."/>
            <person name="Reardon M."/>
            <person name="Tsitrin T."/>
            <person name="Vuong H."/>
            <person name="Weaver B."/>
            <person name="Ciecko A."/>
            <person name="Tallon L."/>
            <person name="Jackson J."/>
            <person name="Pai G."/>
            <person name="Aken S.V."/>
            <person name="Utterback T."/>
            <person name="Reidmuller S."/>
            <person name="Feldblyum T."/>
            <person name="Hsiao J."/>
            <person name="Zismann V."/>
            <person name="Iobst S."/>
            <person name="de Vazeille A.R."/>
            <person name="Buell C.R."/>
            <person name="Ying K."/>
            <person name="Li Y."/>
            <person name="Lu T."/>
            <person name="Huang Y."/>
            <person name="Zhao Q."/>
            <person name="Feng Q."/>
            <person name="Zhang L."/>
            <person name="Zhu J."/>
            <person name="Weng Q."/>
            <person name="Mu J."/>
            <person name="Lu Y."/>
            <person name="Fan D."/>
            <person name="Liu Y."/>
            <person name="Guan J."/>
            <person name="Zhang Y."/>
            <person name="Yu S."/>
            <person name="Liu X."/>
            <person name="Zhang Y."/>
            <person name="Hong G."/>
            <person name="Han B."/>
            <person name="Choisne N."/>
            <person name="Demange N."/>
            <person name="Orjeda G."/>
            <person name="Samain S."/>
            <person name="Cattolico L."/>
            <person name="Pelletier E."/>
            <person name="Couloux A."/>
            <person name="Segurens B."/>
            <person name="Wincker P."/>
            <person name="D'Hont A."/>
            <person name="Scarpelli C."/>
            <person name="Weissenbach J."/>
            <person name="Salanoubat M."/>
            <person name="Quetier F."/>
            <person name="Yu Y."/>
            <person name="Kim H.R."/>
            <person name="Rambo T."/>
            <person name="Currie J."/>
            <person name="Collura K."/>
            <person name="Luo M."/>
            <person name="Yang T."/>
            <person name="Ammiraju J.S.S."/>
            <person name="Engler F."/>
            <person name="Soderlund C."/>
            <person name="Wing R.A."/>
            <person name="Palmer L.E."/>
            <person name="de la Bastide M."/>
            <person name="Spiegel L."/>
            <person name="Nascimento L."/>
            <person name="Zutavern T."/>
            <person name="O'Shaughnessy A."/>
            <person name="Dike S."/>
            <person name="Dedhia N."/>
            <person name="Preston R."/>
            <person name="Balija V."/>
            <person name="McCombie W.R."/>
            <person name="Chow T."/>
            <person name="Chen H."/>
            <person name="Chung M."/>
            <person name="Chen C."/>
            <person name="Shaw J."/>
            <person name="Wu H."/>
            <person name="Hsiao K."/>
            <person name="Chao Y."/>
            <person name="Chu M."/>
            <person name="Cheng C."/>
            <person name="Hour A."/>
            <person name="Lee P."/>
            <person name="Lin S."/>
            <person name="Lin Y."/>
            <person name="Liou J."/>
            <person name="Liu S."/>
            <person name="Hsing Y."/>
            <person name="Raghuvanshi S."/>
            <person name="Mohanty A."/>
            <person name="Bharti A.K."/>
            <person name="Gaur A."/>
            <person name="Gupta V."/>
            <person name="Kumar D."/>
            <person name="Ravi V."/>
            <person name="Vij S."/>
            <person name="Kapur A."/>
            <person name="Khurana P."/>
            <person name="Khurana P."/>
            <person name="Khurana J.P."/>
            <person name="Tyagi A.K."/>
            <person name="Gaikwad K."/>
            <person name="Singh A."/>
            <person name="Dalal V."/>
            <person name="Srivastava S."/>
            <person name="Dixit A."/>
            <person name="Pal A.K."/>
            <person name="Ghazi I.A."/>
            <person name="Yadav M."/>
            <person name="Pandit A."/>
            <person name="Bhargava A."/>
            <person name="Sureshbabu K."/>
            <person name="Batra K."/>
            <person name="Sharma T.R."/>
            <person name="Mohapatra T."/>
            <person name="Singh N.K."/>
            <person name="Messing J."/>
            <person name="Nelson A.B."/>
            <person name="Fuks G."/>
            <person name="Kavchok S."/>
            <person name="Keizer G."/>
            <person name="Linton E."/>
            <person name="Llaca V."/>
            <person name="Song R."/>
            <person name="Tanyolac B."/>
            <person name="Young S."/>
            <person name="Ho-Il K."/>
            <person name="Hahn J.H."/>
            <person name="Sangsakoo G."/>
            <person name="Vanavichit A."/>
            <person name="de Mattos Luiz.A.T."/>
            <person name="Zimmer P.D."/>
            <person name="Malone G."/>
            <person name="Dellagostin O."/>
            <person name="de Oliveira A.C."/>
            <person name="Bevan M."/>
            <person name="Bancroft I."/>
            <person name="Minx P."/>
            <person name="Cordum H."/>
            <person name="Wilson R."/>
            <person name="Cheng Z."/>
            <person name="Jin W."/>
            <person name="Jiang J."/>
            <person name="Leong S.A."/>
            <person name="Iwama H."/>
            <person name="Gojobori T."/>
            <person name="Itoh T."/>
            <person name="Niimura Y."/>
            <person name="Fujii Y."/>
            <person name="Habara T."/>
            <person name="Sakai H."/>
            <person name="Sato Y."/>
            <person name="Wilson G."/>
            <person name="Kumar K."/>
            <person name="McCouch S."/>
            <person name="Juretic N."/>
            <person name="Hoen D."/>
            <person name="Wright S."/>
            <person name="Bruskiewich R."/>
            <person name="Bureau T."/>
            <person name="Miyao A."/>
            <person name="Hirochika H."/>
            <person name="Nishikawa T."/>
            <person name="Kadowaki K."/>
            <person name="Sugiura M."/>
            <person name="Burr B."/>
            <person name="Sasaki T."/>
        </authorList>
    </citation>
    <scope>NUCLEOTIDE SEQUENCE [LARGE SCALE GENOMIC DNA]</scope>
    <source>
        <strain evidence="4">cv. Nipponbare</strain>
    </source>
</reference>
<dbReference type="EMBL" id="AP003681">
    <property type="protein sequence ID" value="BAD68644.1"/>
    <property type="molecule type" value="Genomic_DNA"/>
</dbReference>
<organism evidence="2">
    <name type="scientific">Oryza sativa subsp. japonica</name>
    <name type="common">Rice</name>
    <dbReference type="NCBI Taxonomy" id="39947"/>
    <lineage>
        <taxon>Eukaryota</taxon>
        <taxon>Viridiplantae</taxon>
        <taxon>Streptophyta</taxon>
        <taxon>Embryophyta</taxon>
        <taxon>Tracheophyta</taxon>
        <taxon>Spermatophyta</taxon>
        <taxon>Magnoliopsida</taxon>
        <taxon>Liliopsida</taxon>
        <taxon>Poales</taxon>
        <taxon>Poaceae</taxon>
        <taxon>BOP clade</taxon>
        <taxon>Oryzoideae</taxon>
        <taxon>Oryzeae</taxon>
        <taxon>Oryzinae</taxon>
        <taxon>Oryza</taxon>
        <taxon>Oryza sativa</taxon>
    </lineage>
</organism>
<sequence>MHGRTGDRTPRPLNATTRSTLPLRTGTHVLGPPSIEKKYALNFILNGEGSTGRRWPFSCATSMLPDTGTQWRERGAIHGLGVSDSDCEVTWTVMLLPWRATAAWQVSGRTYGAGTTRRFYATRHGLSGASASASARSASSLPLPLLRRASVLFRVEVRALFRVEVRA</sequence>
<evidence type="ECO:0000313" key="2">
    <source>
        <dbReference type="EMBL" id="BAD68644.1"/>
    </source>
</evidence>
<dbReference type="AlphaFoldDB" id="Q5VNT8"/>
<feature type="region of interest" description="Disordered" evidence="1">
    <location>
        <begin position="1"/>
        <end position="27"/>
    </location>
</feature>
<reference evidence="2" key="1">
    <citation type="journal article" date="2002" name="Nature">
        <title>The genome sequence and structure of rice chromosome 1.</title>
        <authorList>
            <person name="Sasaki T."/>
            <person name="Matsumoto T."/>
            <person name="Yamamoto K."/>
            <person name="Sakata K."/>
            <person name="Baba T."/>
            <person name="Katayose Y."/>
            <person name="Wu J."/>
            <person name="Niimura Y."/>
            <person name="Cheng Z."/>
            <person name="Nagamura Y."/>
            <person name="Antonio B.A."/>
            <person name="Kanamori H."/>
            <person name="Hosokawa S."/>
            <person name="Masukawa M."/>
            <person name="Arikawa K."/>
            <person name="Chiden Y."/>
            <person name="Hayashi M."/>
            <person name="Okamoto M."/>
            <person name="Ando T."/>
            <person name="Aoki H."/>
            <person name="Arita K."/>
            <person name="Hamada M."/>
            <person name="Harada C."/>
            <person name="Hijishita S."/>
            <person name="Honda M."/>
            <person name="Ichikawa Y."/>
            <person name="Idonuma A."/>
            <person name="Iijima M."/>
            <person name="Ikeda M."/>
            <person name="Ikeno M."/>
            <person name="Itoh S."/>
            <person name="Itoh T."/>
            <person name="Itoh Y."/>
            <person name="Itoh Y."/>
            <person name="Iwabuchi A."/>
            <person name="Kamiya K."/>
            <person name="Karasawa W."/>
            <person name="Katagiri S."/>
            <person name="Kikuta A."/>
            <person name="Kobayashi N."/>
            <person name="Kono I."/>
            <person name="Machita K."/>
            <person name="Maehara T."/>
            <person name="Mizuno H."/>
            <person name="Mizubayashi T."/>
            <person name="Mukai Y."/>
            <person name="Nagasaki H."/>
            <person name="Nakashima M."/>
            <person name="Nakama Y."/>
            <person name="Nakamichi Y."/>
            <person name="Nakamura M."/>
            <person name="Namiki N."/>
            <person name="Negishi M."/>
            <person name="Ohta I."/>
            <person name="Ono N."/>
            <person name="Saji S."/>
            <person name="Sakai K."/>
            <person name="Shibata M."/>
            <person name="Shimokawa T."/>
            <person name="Shomura A."/>
            <person name="Song J."/>
            <person name="Takazaki Y."/>
            <person name="Terasawa K."/>
            <person name="Tsuji K."/>
            <person name="Waki K."/>
            <person name="Yamagata H."/>
            <person name="Yamane H."/>
            <person name="Yoshiki S."/>
            <person name="Yoshihara R."/>
            <person name="Yukawa K."/>
            <person name="Zhong H."/>
            <person name="Iwama H."/>
            <person name="Endo T."/>
            <person name="Ito H."/>
            <person name="Hahn J.H."/>
            <person name="Kim H.I."/>
            <person name="Eun M.Y."/>
            <person name="Yano M."/>
            <person name="Jiang J."/>
            <person name="Gojobori T."/>
        </authorList>
    </citation>
    <scope>NUCLEOTIDE SEQUENCE</scope>
</reference>
<evidence type="ECO:0000256" key="1">
    <source>
        <dbReference type="SAM" id="MobiDB-lite"/>
    </source>
</evidence>
<dbReference type="Proteomes" id="UP000817658">
    <property type="component" value="Chromosome 1"/>
</dbReference>
<evidence type="ECO:0000313" key="4">
    <source>
        <dbReference type="Proteomes" id="UP000000763"/>
    </source>
</evidence>
<gene>
    <name evidence="2" type="ORF">B1158C05.21</name>
    <name evidence="3" type="ORF">P0663E10.1</name>
</gene>
<accession>Q5VNT8</accession>
<dbReference type="Proteomes" id="UP000000763">
    <property type="component" value="Chromosome 1"/>
</dbReference>
<name>Q5VNT8_ORYSJ</name>
<reference evidence="4" key="3">
    <citation type="journal article" date="2008" name="Nucleic Acids Res.">
        <title>The rice annotation project database (RAP-DB): 2008 update.</title>
        <authorList>
            <consortium name="The rice annotation project (RAP)"/>
        </authorList>
    </citation>
    <scope>GENOME REANNOTATION</scope>
    <source>
        <strain evidence="4">cv. Nipponbare</strain>
    </source>
</reference>
<feature type="compositionally biased region" description="Basic and acidic residues" evidence="1">
    <location>
        <begin position="1"/>
        <end position="10"/>
    </location>
</feature>
<protein>
    <submittedName>
        <fullName evidence="2">Uncharacterized protein</fullName>
    </submittedName>
</protein>
<evidence type="ECO:0000313" key="3">
    <source>
        <dbReference type="EMBL" id="BAD68887.1"/>
    </source>
</evidence>